<proteinExistence type="predicted"/>
<feature type="transmembrane region" description="Helical" evidence="1">
    <location>
        <begin position="103"/>
        <end position="121"/>
    </location>
</feature>
<sequence length="237" mass="27054">MNYYEQLGVHHDASLNEIERAIKSAAQTQKIDINTLRQIANTLRNPEQRRQYTQELRRTQPDFFKAEVLNVDNEPEVAPAPHRKSKKRGQIGGESLNLLSRKFLMAAYIMGLVGCLLPWVNTNLMSILVKNSFFGNFMTGYLAWNYPVMWVVAIVLGINLYQILRSDWDEQPAPSLVKKLCLSVSMISCVFLFKSKFHPEQAYSFLFGAYLVMAAAVLIVVSHWIKSETEMSSFQVA</sequence>
<keyword evidence="1" id="KW-1133">Transmembrane helix</keyword>
<keyword evidence="1" id="KW-0812">Transmembrane</keyword>
<keyword evidence="3" id="KW-1185">Reference proteome</keyword>
<evidence type="ECO:0000313" key="3">
    <source>
        <dbReference type="Proteomes" id="UP000219669"/>
    </source>
</evidence>
<dbReference type="InterPro" id="IPR036869">
    <property type="entry name" value="J_dom_sf"/>
</dbReference>
<feature type="transmembrane region" description="Helical" evidence="1">
    <location>
        <begin position="141"/>
        <end position="164"/>
    </location>
</feature>
<dbReference type="SUPFAM" id="SSF46565">
    <property type="entry name" value="Chaperone J-domain"/>
    <property type="match status" value="1"/>
</dbReference>
<evidence type="ECO:0008006" key="4">
    <source>
        <dbReference type="Google" id="ProtNLM"/>
    </source>
</evidence>
<evidence type="ECO:0000256" key="1">
    <source>
        <dbReference type="SAM" id="Phobius"/>
    </source>
</evidence>
<organism evidence="2 3">
    <name type="scientific">Alysiella filiformis DSM 16848</name>
    <dbReference type="NCBI Taxonomy" id="1120981"/>
    <lineage>
        <taxon>Bacteria</taxon>
        <taxon>Pseudomonadati</taxon>
        <taxon>Pseudomonadota</taxon>
        <taxon>Betaproteobacteria</taxon>
        <taxon>Neisseriales</taxon>
        <taxon>Neisseriaceae</taxon>
        <taxon>Alysiella</taxon>
    </lineage>
</organism>
<protein>
    <recommendedName>
        <fullName evidence="4">DnaJ domain-containing protein</fullName>
    </recommendedName>
</protein>
<accession>A0A286E8A0</accession>
<dbReference type="AlphaFoldDB" id="A0A286E8A0"/>
<dbReference type="Proteomes" id="UP000219669">
    <property type="component" value="Unassembled WGS sequence"/>
</dbReference>
<keyword evidence="1" id="KW-0472">Membrane</keyword>
<gene>
    <name evidence="2" type="ORF">SAMN02746062_00802</name>
</gene>
<feature type="transmembrane region" description="Helical" evidence="1">
    <location>
        <begin position="205"/>
        <end position="225"/>
    </location>
</feature>
<name>A0A286E8A0_9NEIS</name>
<evidence type="ECO:0000313" key="2">
    <source>
        <dbReference type="EMBL" id="SOD67109.1"/>
    </source>
</evidence>
<reference evidence="2 3" key="1">
    <citation type="submission" date="2017-09" db="EMBL/GenBank/DDBJ databases">
        <authorList>
            <person name="Ehlers B."/>
            <person name="Leendertz F.H."/>
        </authorList>
    </citation>
    <scope>NUCLEOTIDE SEQUENCE [LARGE SCALE GENOMIC DNA]</scope>
    <source>
        <strain evidence="2 3">DSM 16848</strain>
    </source>
</reference>
<dbReference type="RefSeq" id="WP_097113877.1">
    <property type="nucleotide sequence ID" value="NZ_CP083931.1"/>
</dbReference>
<dbReference type="EMBL" id="OCNF01000005">
    <property type="protein sequence ID" value="SOD67109.1"/>
    <property type="molecule type" value="Genomic_DNA"/>
</dbReference>